<dbReference type="AlphaFoldDB" id="A0A8S1H4G0"/>
<keyword evidence="2" id="KW-1185">Reference proteome</keyword>
<accession>A0A8S1H4G0</accession>
<gene>
    <name evidence="1" type="ORF">CAUJ_LOCUS5982</name>
</gene>
<proteinExistence type="predicted"/>
<organism evidence="1 2">
    <name type="scientific">Caenorhabditis auriculariae</name>
    <dbReference type="NCBI Taxonomy" id="2777116"/>
    <lineage>
        <taxon>Eukaryota</taxon>
        <taxon>Metazoa</taxon>
        <taxon>Ecdysozoa</taxon>
        <taxon>Nematoda</taxon>
        <taxon>Chromadorea</taxon>
        <taxon>Rhabditida</taxon>
        <taxon>Rhabditina</taxon>
        <taxon>Rhabditomorpha</taxon>
        <taxon>Rhabditoidea</taxon>
        <taxon>Rhabditidae</taxon>
        <taxon>Peloderinae</taxon>
        <taxon>Caenorhabditis</taxon>
    </lineage>
</organism>
<reference evidence="1" key="1">
    <citation type="submission" date="2020-10" db="EMBL/GenBank/DDBJ databases">
        <authorList>
            <person name="Kikuchi T."/>
        </authorList>
    </citation>
    <scope>NUCLEOTIDE SEQUENCE</scope>
    <source>
        <strain evidence="1">NKZ352</strain>
    </source>
</reference>
<comment type="caution">
    <text evidence="1">The sequence shown here is derived from an EMBL/GenBank/DDBJ whole genome shotgun (WGS) entry which is preliminary data.</text>
</comment>
<protein>
    <submittedName>
        <fullName evidence="1">Uncharacterized protein</fullName>
    </submittedName>
</protein>
<sequence>MANSPINSKAHRWPRRARNSIGKGLVRRRRHVDEHRSPLEENFYSIYFDSLFIQHWVQPLSTSAASKRCFRDFIHS</sequence>
<dbReference type="EMBL" id="CAJGYM010000013">
    <property type="protein sequence ID" value="CAD6190063.1"/>
    <property type="molecule type" value="Genomic_DNA"/>
</dbReference>
<evidence type="ECO:0000313" key="1">
    <source>
        <dbReference type="EMBL" id="CAD6190063.1"/>
    </source>
</evidence>
<name>A0A8S1H4G0_9PELO</name>
<dbReference type="Proteomes" id="UP000835052">
    <property type="component" value="Unassembled WGS sequence"/>
</dbReference>
<evidence type="ECO:0000313" key="2">
    <source>
        <dbReference type="Proteomes" id="UP000835052"/>
    </source>
</evidence>